<evidence type="ECO:0000313" key="3">
    <source>
        <dbReference type="EMBL" id="ORL43997.1"/>
    </source>
</evidence>
<dbReference type="Proteomes" id="UP000192746">
    <property type="component" value="Unassembled WGS sequence"/>
</dbReference>
<comment type="similarity">
    <text evidence="1">Belongs to the universal stress protein A family.</text>
</comment>
<dbReference type="PRINTS" id="PR01438">
    <property type="entry name" value="UNVRSLSTRESS"/>
</dbReference>
<dbReference type="EMBL" id="ARYN01000020">
    <property type="protein sequence ID" value="ORL43997.1"/>
    <property type="molecule type" value="Genomic_DNA"/>
</dbReference>
<evidence type="ECO:0000256" key="1">
    <source>
        <dbReference type="ARBA" id="ARBA00008791"/>
    </source>
</evidence>
<feature type="domain" description="UspA" evidence="2">
    <location>
        <begin position="29"/>
        <end position="159"/>
    </location>
</feature>
<reference evidence="3 4" key="1">
    <citation type="submission" date="2013-04" db="EMBL/GenBank/DDBJ databases">
        <title>Zunongwangia sp. 22II14-10F7 Genome Sequencing.</title>
        <authorList>
            <person name="Lai Q."/>
            <person name="Shao Z."/>
        </authorList>
    </citation>
    <scope>NUCLEOTIDE SEQUENCE [LARGE SCALE GENOMIC DNA]</scope>
    <source>
        <strain evidence="3 4">22II14-10F7</strain>
    </source>
</reference>
<dbReference type="OrthoDB" id="9788959at2"/>
<gene>
    <name evidence="3" type="ORF">IIF7_18017</name>
</gene>
<comment type="caution">
    <text evidence="3">The sequence shown here is derived from an EMBL/GenBank/DDBJ whole genome shotgun (WGS) entry which is preliminary data.</text>
</comment>
<organism evidence="3 4">
    <name type="scientific">Zunongwangia atlantica 22II14-10F7</name>
    <dbReference type="NCBI Taxonomy" id="1185767"/>
    <lineage>
        <taxon>Bacteria</taxon>
        <taxon>Pseudomonadati</taxon>
        <taxon>Bacteroidota</taxon>
        <taxon>Flavobacteriia</taxon>
        <taxon>Flavobacteriales</taxon>
        <taxon>Flavobacteriaceae</taxon>
        <taxon>Zunongwangia</taxon>
    </lineage>
</organism>
<dbReference type="STRING" id="1185767.IIF7_18017"/>
<dbReference type="InterPro" id="IPR006016">
    <property type="entry name" value="UspA"/>
</dbReference>
<dbReference type="InterPro" id="IPR006015">
    <property type="entry name" value="Universal_stress_UspA"/>
</dbReference>
<dbReference type="CDD" id="cd00293">
    <property type="entry name" value="USP-like"/>
    <property type="match status" value="1"/>
</dbReference>
<evidence type="ECO:0000313" key="4">
    <source>
        <dbReference type="Proteomes" id="UP000192746"/>
    </source>
</evidence>
<sequence>MGLIRKPDANHIFAGKTALTLQKNGEMINILLPTDFSENSWNAMVYGVNFFYGQQVHFHISHILDEDGEDKAYSHKNALDELQAFLTRLRKLANPKFHKFSFSIQETSFISGLKKIIEDGKIHLIIMGTLGASLDQQSLVGKNTTAVISRIKCPILVVPEEAKYKKPQNIAFPTDFYVTYKARILRGLKFISNCHQSKLKVLYYAKKTEELTTSQKSNRDFLKEQLSDTHHGFYYSVKDSLEDAMQLFVKSKDVQLIMMMGKNLNYFDQLLFYPVSKAPKYFKKIPFFVLHE</sequence>
<protein>
    <submittedName>
        <fullName evidence="3">Universal stress protein</fullName>
    </submittedName>
</protein>
<proteinExistence type="inferred from homology"/>
<dbReference type="Pfam" id="PF00582">
    <property type="entry name" value="Usp"/>
    <property type="match status" value="1"/>
</dbReference>
<dbReference type="AlphaFoldDB" id="A0A1Y1SZ20"/>
<name>A0A1Y1SZ20_9FLAO</name>
<keyword evidence="4" id="KW-1185">Reference proteome</keyword>
<dbReference type="Gene3D" id="3.40.50.12370">
    <property type="match status" value="1"/>
</dbReference>
<accession>A0A1Y1SZ20</accession>
<dbReference type="SUPFAM" id="SSF52402">
    <property type="entry name" value="Adenine nucleotide alpha hydrolases-like"/>
    <property type="match status" value="1"/>
</dbReference>
<evidence type="ECO:0000259" key="2">
    <source>
        <dbReference type="Pfam" id="PF00582"/>
    </source>
</evidence>